<feature type="domain" description="Glutamyl/glutaminyl-tRNA synthetase class Ib catalytic" evidence="8">
    <location>
        <begin position="7"/>
        <end position="322"/>
    </location>
</feature>
<evidence type="ECO:0000256" key="2">
    <source>
        <dbReference type="ARBA" id="ARBA00022598"/>
    </source>
</evidence>
<keyword evidence="6 7" id="KW-0030">Aminoacyl-tRNA synthetase</keyword>
<evidence type="ECO:0000256" key="5">
    <source>
        <dbReference type="ARBA" id="ARBA00022917"/>
    </source>
</evidence>
<dbReference type="OrthoDB" id="9801560at2"/>
<evidence type="ECO:0000256" key="3">
    <source>
        <dbReference type="ARBA" id="ARBA00022741"/>
    </source>
</evidence>
<evidence type="ECO:0000313" key="11">
    <source>
        <dbReference type="Proteomes" id="UP000076268"/>
    </source>
</evidence>
<feature type="domain" description="Aminoacyl-tRNA synthetase class I anticodon-binding" evidence="9">
    <location>
        <begin position="335"/>
        <end position="482"/>
    </location>
</feature>
<dbReference type="InterPro" id="IPR000924">
    <property type="entry name" value="Glu/Gln-tRNA-synth"/>
</dbReference>
<dbReference type="InterPro" id="IPR033910">
    <property type="entry name" value="GluRS_core"/>
</dbReference>
<comment type="caution">
    <text evidence="10">The sequence shown here is derived from an EMBL/GenBank/DDBJ whole genome shotgun (WGS) entry which is preliminary data.</text>
</comment>
<keyword evidence="11" id="KW-1185">Reference proteome</keyword>
<dbReference type="InterPro" id="IPR001412">
    <property type="entry name" value="aa-tRNA-synth_I_CS"/>
</dbReference>
<dbReference type="InterPro" id="IPR020751">
    <property type="entry name" value="aa-tRNA-synth_I_codon-bd_sub2"/>
</dbReference>
<dbReference type="InterPro" id="IPR045462">
    <property type="entry name" value="aa-tRNA-synth_I_cd-bd"/>
</dbReference>
<dbReference type="FunFam" id="3.40.50.620:FF:000045">
    <property type="entry name" value="Glutamate--tRNA ligase, mitochondrial"/>
    <property type="match status" value="1"/>
</dbReference>
<dbReference type="Proteomes" id="UP000076268">
    <property type="component" value="Unassembled WGS sequence"/>
</dbReference>
<dbReference type="HAMAP" id="MF_00022">
    <property type="entry name" value="Glu_tRNA_synth_type1"/>
    <property type="match status" value="1"/>
</dbReference>
<dbReference type="Gene3D" id="3.40.50.620">
    <property type="entry name" value="HUPs"/>
    <property type="match status" value="1"/>
</dbReference>
<keyword evidence="2 7" id="KW-0436">Ligase</keyword>
<dbReference type="GO" id="GO:0005829">
    <property type="term" value="C:cytosol"/>
    <property type="evidence" value="ECO:0007669"/>
    <property type="project" value="TreeGrafter"/>
</dbReference>
<evidence type="ECO:0000256" key="7">
    <source>
        <dbReference type="HAMAP-Rule" id="MF_00022"/>
    </source>
</evidence>
<feature type="short sequence motif" description="'KMSKS' region" evidence="7">
    <location>
        <begin position="253"/>
        <end position="257"/>
    </location>
</feature>
<dbReference type="PROSITE" id="PS00178">
    <property type="entry name" value="AA_TRNA_LIGASE_I"/>
    <property type="match status" value="1"/>
</dbReference>
<dbReference type="PANTHER" id="PTHR43311">
    <property type="entry name" value="GLUTAMATE--TRNA LIGASE"/>
    <property type="match status" value="1"/>
</dbReference>
<dbReference type="SUPFAM" id="SSF48163">
    <property type="entry name" value="An anticodon-binding domain of class I aminoacyl-tRNA synthetases"/>
    <property type="match status" value="1"/>
</dbReference>
<dbReference type="CDD" id="cd00808">
    <property type="entry name" value="GluRS_core"/>
    <property type="match status" value="1"/>
</dbReference>
<feature type="binding site" evidence="7">
    <location>
        <position position="138"/>
    </location>
    <ligand>
        <name>Zn(2+)</name>
        <dbReference type="ChEBI" id="CHEBI:29105"/>
    </ligand>
</feature>
<name>A0A154BVA3_ANASB</name>
<keyword evidence="3 7" id="KW-0547">Nucleotide-binding</keyword>
<sequence>MQHENFRVRFAPSPTGPFHIGGARSALFNWLLAKRYGGKLILRIEDTDLERSSRESEENIMNALRWLGITWDEGTDVGGPYGPYRQTERLDTYRRCTEQLINSGKAYHCYCTEEELDAERQRQMDKGETPRYAGHCRHLTPAQQKELEAAGRKPTVRFWVPEHQQIVFADLVRGTVSFESDGVGDFVIVKSDGIPVYNYAVVVDDAMMAVSHVIRAEEHLSNTPRQILLYQALGFTIPEFGHVSLILGKDKTKMSKRHGATSVDQYRKLGYLPEAIVNFLALLGWSPIGEQEIFSLEELIEQFSMDRVAKNPAVFDIDKLNWINAQYMKRLSAAELTALALPHLQVAGFVDQEPDAGQMVWLEKVMDAVREYISYAAQIVDVVPMFFAEHIEFENDAAKQILLDVDVAKVMEVFCSKLQALETLDSSSVQGLLKSIVKETKLGGKKVYMPLRVALTGMVHGPELDQIIPLLGKEKVLSRITASMSLAQS</sequence>
<comment type="similarity">
    <text evidence="1 7">Belongs to the class-I aminoacyl-tRNA synthetase family. Glutamate--tRNA ligase type 1 subfamily.</text>
</comment>
<dbReference type="GO" id="GO:0008270">
    <property type="term" value="F:zinc ion binding"/>
    <property type="evidence" value="ECO:0007669"/>
    <property type="project" value="UniProtKB-UniRule"/>
</dbReference>
<dbReference type="EC" id="6.1.1.17" evidence="7"/>
<feature type="binding site" evidence="7">
    <location>
        <position position="136"/>
    </location>
    <ligand>
        <name>Zn(2+)</name>
        <dbReference type="ChEBI" id="CHEBI:29105"/>
    </ligand>
</feature>
<dbReference type="InterPro" id="IPR020058">
    <property type="entry name" value="Glu/Gln-tRNA-synth_Ib_cat-dom"/>
</dbReference>
<dbReference type="Pfam" id="PF19269">
    <property type="entry name" value="Anticodon_2"/>
    <property type="match status" value="1"/>
</dbReference>
<evidence type="ECO:0000256" key="4">
    <source>
        <dbReference type="ARBA" id="ARBA00022840"/>
    </source>
</evidence>
<dbReference type="PANTHER" id="PTHR43311:SF2">
    <property type="entry name" value="GLUTAMATE--TRNA LIGASE, MITOCHONDRIAL-RELATED"/>
    <property type="match status" value="1"/>
</dbReference>
<comment type="subunit">
    <text evidence="7">Monomer.</text>
</comment>
<dbReference type="Pfam" id="PF00749">
    <property type="entry name" value="tRNA-synt_1c"/>
    <property type="match status" value="1"/>
</dbReference>
<accession>A0A154BVA3</accession>
<keyword evidence="7" id="KW-0862">Zinc</keyword>
<keyword evidence="4 7" id="KW-0067">ATP-binding</keyword>
<dbReference type="SUPFAM" id="SSF52374">
    <property type="entry name" value="Nucleotidylyl transferase"/>
    <property type="match status" value="1"/>
</dbReference>
<feature type="short sequence motif" description="'HIGH' region" evidence="7">
    <location>
        <begin position="12"/>
        <end position="22"/>
    </location>
</feature>
<dbReference type="GO" id="GO:0004818">
    <property type="term" value="F:glutamate-tRNA ligase activity"/>
    <property type="evidence" value="ECO:0007669"/>
    <property type="project" value="UniProtKB-UniRule"/>
</dbReference>
<keyword evidence="5 7" id="KW-0648">Protein biosynthesis</keyword>
<proteinExistence type="inferred from homology"/>
<dbReference type="NCBIfam" id="TIGR00464">
    <property type="entry name" value="gltX_bact"/>
    <property type="match status" value="1"/>
</dbReference>
<feature type="binding site" evidence="7">
    <location>
        <position position="111"/>
    </location>
    <ligand>
        <name>Zn(2+)</name>
        <dbReference type="ChEBI" id="CHEBI:29105"/>
    </ligand>
</feature>
<comment type="subcellular location">
    <subcellularLocation>
        <location evidence="7">Cytoplasm</location>
    </subcellularLocation>
</comment>
<dbReference type="STRING" id="1794912.AXX12_16715"/>
<evidence type="ECO:0000313" key="10">
    <source>
        <dbReference type="EMBL" id="KYZ77906.1"/>
    </source>
</evidence>
<comment type="cofactor">
    <cofactor evidence="7">
        <name>Zn(2+)</name>
        <dbReference type="ChEBI" id="CHEBI:29105"/>
    </cofactor>
    <text evidence="7">Binds 1 zinc ion per subunit.</text>
</comment>
<protein>
    <recommendedName>
        <fullName evidence="7">Glutamate--tRNA ligase</fullName>
        <ecNumber evidence="7">6.1.1.17</ecNumber>
    </recommendedName>
    <alternativeName>
        <fullName evidence="7">Glutamyl-tRNA synthetase</fullName>
        <shortName evidence="7">GluRS</shortName>
    </alternativeName>
</protein>
<feature type="binding site" evidence="7">
    <location>
        <position position="256"/>
    </location>
    <ligand>
        <name>ATP</name>
        <dbReference type="ChEBI" id="CHEBI:30616"/>
    </ligand>
</feature>
<keyword evidence="7" id="KW-0963">Cytoplasm</keyword>
<dbReference type="EMBL" id="LSGP01000005">
    <property type="protein sequence ID" value="KYZ77906.1"/>
    <property type="molecule type" value="Genomic_DNA"/>
</dbReference>
<comment type="catalytic activity">
    <reaction evidence="7">
        <text>tRNA(Glu) + L-glutamate + ATP = L-glutamyl-tRNA(Glu) + AMP + diphosphate</text>
        <dbReference type="Rhea" id="RHEA:23540"/>
        <dbReference type="Rhea" id="RHEA-COMP:9663"/>
        <dbReference type="Rhea" id="RHEA-COMP:9680"/>
        <dbReference type="ChEBI" id="CHEBI:29985"/>
        <dbReference type="ChEBI" id="CHEBI:30616"/>
        <dbReference type="ChEBI" id="CHEBI:33019"/>
        <dbReference type="ChEBI" id="CHEBI:78442"/>
        <dbReference type="ChEBI" id="CHEBI:78520"/>
        <dbReference type="ChEBI" id="CHEBI:456215"/>
        <dbReference type="EC" id="6.1.1.17"/>
    </reaction>
</comment>
<dbReference type="GO" id="GO:0006424">
    <property type="term" value="P:glutamyl-tRNA aminoacylation"/>
    <property type="evidence" value="ECO:0007669"/>
    <property type="project" value="UniProtKB-UniRule"/>
</dbReference>
<dbReference type="GO" id="GO:0005524">
    <property type="term" value="F:ATP binding"/>
    <property type="evidence" value="ECO:0007669"/>
    <property type="project" value="UniProtKB-UniRule"/>
</dbReference>
<dbReference type="InterPro" id="IPR004527">
    <property type="entry name" value="Glu-tRNA-ligase_bac/mito"/>
</dbReference>
<keyword evidence="7" id="KW-0479">Metal-binding</keyword>
<evidence type="ECO:0000259" key="9">
    <source>
        <dbReference type="Pfam" id="PF19269"/>
    </source>
</evidence>
<dbReference type="InterPro" id="IPR014729">
    <property type="entry name" value="Rossmann-like_a/b/a_fold"/>
</dbReference>
<dbReference type="GO" id="GO:0000049">
    <property type="term" value="F:tRNA binding"/>
    <property type="evidence" value="ECO:0007669"/>
    <property type="project" value="InterPro"/>
</dbReference>
<dbReference type="InterPro" id="IPR049940">
    <property type="entry name" value="GluQ/Sye"/>
</dbReference>
<dbReference type="PRINTS" id="PR00987">
    <property type="entry name" value="TRNASYNTHGLU"/>
</dbReference>
<evidence type="ECO:0000259" key="8">
    <source>
        <dbReference type="Pfam" id="PF00749"/>
    </source>
</evidence>
<gene>
    <name evidence="7" type="primary">gltX</name>
    <name evidence="10" type="ORF">AXX12_16715</name>
</gene>
<evidence type="ECO:0000256" key="1">
    <source>
        <dbReference type="ARBA" id="ARBA00007894"/>
    </source>
</evidence>
<comment type="function">
    <text evidence="7">Catalyzes the attachment of glutamate to tRNA(Glu) in a two-step reaction: glutamate is first activated by ATP to form Glu-AMP and then transferred to the acceptor end of tRNA(Glu).</text>
</comment>
<dbReference type="Gene3D" id="1.10.10.350">
    <property type="match status" value="1"/>
</dbReference>
<feature type="binding site" evidence="7">
    <location>
        <position position="109"/>
    </location>
    <ligand>
        <name>Zn(2+)</name>
        <dbReference type="ChEBI" id="CHEBI:29105"/>
    </ligand>
</feature>
<dbReference type="InterPro" id="IPR008925">
    <property type="entry name" value="aa_tRNA-synth_I_cd-bd_sf"/>
</dbReference>
<reference evidence="10 11" key="1">
    <citation type="submission" date="2016-02" db="EMBL/GenBank/DDBJ databases">
        <title>Anaerosporomusa subterraneum gen. nov., sp. nov., a spore-forming obligate anaerobe isolated from saprolite.</title>
        <authorList>
            <person name="Choi J.K."/>
            <person name="Shah M."/>
            <person name="Yee N."/>
        </authorList>
    </citation>
    <scope>NUCLEOTIDE SEQUENCE [LARGE SCALE GENOMIC DNA]</scope>
    <source>
        <strain evidence="10 11">RU4</strain>
    </source>
</reference>
<organism evidence="10 11">
    <name type="scientific">Anaerosporomusa subterranea</name>
    <dbReference type="NCBI Taxonomy" id="1794912"/>
    <lineage>
        <taxon>Bacteria</taxon>
        <taxon>Bacillati</taxon>
        <taxon>Bacillota</taxon>
        <taxon>Negativicutes</taxon>
        <taxon>Acetonemataceae</taxon>
        <taxon>Anaerosporomusa</taxon>
    </lineage>
</organism>
<dbReference type="RefSeq" id="WP_066237356.1">
    <property type="nucleotide sequence ID" value="NZ_LSGP01000005.1"/>
</dbReference>
<dbReference type="AlphaFoldDB" id="A0A154BVA3"/>
<evidence type="ECO:0000256" key="6">
    <source>
        <dbReference type="ARBA" id="ARBA00023146"/>
    </source>
</evidence>